<gene>
    <name evidence="8" type="ORF">CLO192961_LOCUS367110</name>
</gene>
<dbReference type="SUPFAM" id="SSF53098">
    <property type="entry name" value="Ribonuclease H-like"/>
    <property type="match status" value="1"/>
</dbReference>
<dbReference type="InterPro" id="IPR013520">
    <property type="entry name" value="Ribonucl_H"/>
</dbReference>
<sequence length="410" mass="45556">MAESAPQPIEQSPAHIRHLQSAVFSPAILRRKGYIIDPLTKDELERKKRCSRCSKALSKKDKEELAPTKKHLKKAKEVGDKSRGVDVATGPRGGQALQRNFSLLRVDNAEGEANGGPLSPVNGREGDKEGNKAGREQLKRCRFHSGVVQAKLWTCCKKHVSAAPCCQDDNHLPIQYAPGEIEANWLFHRTPQSGGRNPQQSFAIAVAIDCEMGVSDSGESELIRATVVDYFSGAVLLDSLVFPDVKMKHYNTRFSGITRQDMNEARRRRTCIFGRSSARKAIWRCVGPRTIIIGHGLNSDLLSLRWIHPFVVDTMLIEEEIVHAAKAGLPEDPDQELNEKQKRLLEISKTPLSLKSLALLRLKRHIQLKGQGHDSVDDALAARDLLHWHLVHRIAPESSSSVPSTDGRTV</sequence>
<feature type="compositionally biased region" description="Basic and acidic residues" evidence="6">
    <location>
        <begin position="124"/>
        <end position="133"/>
    </location>
</feature>
<feature type="domain" description="Exonuclease" evidence="7">
    <location>
        <begin position="204"/>
        <end position="395"/>
    </location>
</feature>
<evidence type="ECO:0000256" key="2">
    <source>
        <dbReference type="ARBA" id="ARBA00022722"/>
    </source>
</evidence>
<dbReference type="InterPro" id="IPR012337">
    <property type="entry name" value="RNaseH-like_sf"/>
</dbReference>
<keyword evidence="2" id="KW-0540">Nuclease</keyword>
<proteinExistence type="predicted"/>
<dbReference type="Gene3D" id="3.30.420.10">
    <property type="entry name" value="Ribonuclease H-like superfamily/Ribonuclease H"/>
    <property type="match status" value="1"/>
</dbReference>
<keyword evidence="9" id="KW-1185">Reference proteome</keyword>
<evidence type="ECO:0000313" key="8">
    <source>
        <dbReference type="EMBL" id="VUC33918.1"/>
    </source>
</evidence>
<protein>
    <recommendedName>
        <fullName evidence="7">Exonuclease domain-containing protein</fullName>
    </recommendedName>
</protein>
<dbReference type="PANTHER" id="PTHR12801:SF45">
    <property type="entry name" value="RNA EXONUCLEASE 4"/>
    <property type="match status" value="1"/>
</dbReference>
<evidence type="ECO:0000259" key="7">
    <source>
        <dbReference type="SMART" id="SM00479"/>
    </source>
</evidence>
<name>A0ABY6URB4_BIOOC</name>
<keyword evidence="4" id="KW-0269">Exonuclease</keyword>
<evidence type="ECO:0000256" key="5">
    <source>
        <dbReference type="ARBA" id="ARBA00025599"/>
    </source>
</evidence>
<feature type="region of interest" description="Disordered" evidence="6">
    <location>
        <begin position="109"/>
        <end position="133"/>
    </location>
</feature>
<keyword evidence="3" id="KW-0378">Hydrolase</keyword>
<feature type="compositionally biased region" description="Basic and acidic residues" evidence="6">
    <location>
        <begin position="75"/>
        <end position="84"/>
    </location>
</feature>
<dbReference type="PANTHER" id="PTHR12801">
    <property type="entry name" value="RNA EXONUCLEASE REXO1 / RECO3 FAMILY MEMBER-RELATED"/>
    <property type="match status" value="1"/>
</dbReference>
<feature type="region of interest" description="Disordered" evidence="6">
    <location>
        <begin position="55"/>
        <end position="92"/>
    </location>
</feature>
<dbReference type="InterPro" id="IPR036397">
    <property type="entry name" value="RNaseH_sf"/>
</dbReference>
<dbReference type="Proteomes" id="UP000766486">
    <property type="component" value="Unassembled WGS sequence"/>
</dbReference>
<comment type="caution">
    <text evidence="8">The sequence shown here is derived from an EMBL/GenBank/DDBJ whole genome shotgun (WGS) entry which is preliminary data.</text>
</comment>
<evidence type="ECO:0000256" key="3">
    <source>
        <dbReference type="ARBA" id="ARBA00022801"/>
    </source>
</evidence>
<dbReference type="InterPro" id="IPR047021">
    <property type="entry name" value="REXO1/3/4-like"/>
</dbReference>
<feature type="compositionally biased region" description="Basic and acidic residues" evidence="6">
    <location>
        <begin position="58"/>
        <end position="67"/>
    </location>
</feature>
<organism evidence="8 9">
    <name type="scientific">Bionectria ochroleuca</name>
    <name type="common">Gliocladium roseum</name>
    <dbReference type="NCBI Taxonomy" id="29856"/>
    <lineage>
        <taxon>Eukaryota</taxon>
        <taxon>Fungi</taxon>
        <taxon>Dikarya</taxon>
        <taxon>Ascomycota</taxon>
        <taxon>Pezizomycotina</taxon>
        <taxon>Sordariomycetes</taxon>
        <taxon>Hypocreomycetidae</taxon>
        <taxon>Hypocreales</taxon>
        <taxon>Bionectriaceae</taxon>
        <taxon>Clonostachys</taxon>
    </lineage>
</organism>
<dbReference type="SMART" id="SM00479">
    <property type="entry name" value="EXOIII"/>
    <property type="match status" value="1"/>
</dbReference>
<comment type="function">
    <text evidence="5">Exoribonuclease involved in ribosome biosynthesis. Involved in the processing of ITS1, the internal transcribed spacer localized between the 18S and 5.8S rRNAs.</text>
</comment>
<reference evidence="8 9" key="1">
    <citation type="submission" date="2019-06" db="EMBL/GenBank/DDBJ databases">
        <authorList>
            <person name="Broberg M."/>
        </authorList>
    </citation>
    <scope>NUCLEOTIDE SEQUENCE [LARGE SCALE GENOMIC DNA]</scope>
</reference>
<evidence type="ECO:0000256" key="1">
    <source>
        <dbReference type="ARBA" id="ARBA00022552"/>
    </source>
</evidence>
<evidence type="ECO:0000256" key="4">
    <source>
        <dbReference type="ARBA" id="ARBA00022839"/>
    </source>
</evidence>
<evidence type="ECO:0000256" key="6">
    <source>
        <dbReference type="SAM" id="MobiDB-lite"/>
    </source>
</evidence>
<evidence type="ECO:0000313" key="9">
    <source>
        <dbReference type="Proteomes" id="UP000766486"/>
    </source>
</evidence>
<dbReference type="EMBL" id="CABFNS010000873">
    <property type="protein sequence ID" value="VUC33918.1"/>
    <property type="molecule type" value="Genomic_DNA"/>
</dbReference>
<dbReference type="CDD" id="cd06137">
    <property type="entry name" value="DEDDh_RNase"/>
    <property type="match status" value="1"/>
</dbReference>
<accession>A0ABY6URB4</accession>
<keyword evidence="1" id="KW-0698">rRNA processing</keyword>